<sequence length="638" mass="72686">MRLLNCKSLAFEEFVQDVPRYAILSHTWGNEEVSFEDMRSGAAAASERKGHEKITATCRIAQEQALDYAWIDTCCIDKSSSAELSEAINSMFAWYRDATVCYVWLSDHTQDPAFVLTDEAVLASFEYRESITEQDREFNDPPPLTSKELEMRNHIGRLKKCRWFSRGWTLQELIAPKHVEFYDRDWKCFGSKMQLAHILSWVTGIDSGVLRGDSLDQVLVGRRMSWAANRQTRRVEDMAYCLLGIFDINMPLLYGEGEKAFTRLQEEIIRSSNDLSIFAWTAPLGDKRSFRSLWASSPNEFKSCRFLVKPTLEWNGRGEYSITSRGLRTMDMIRIVRGESSRKGSYFLPLDCVDARFNKDIRFVSLEQYGPSLFARRKPWLYDTVVDIEVSQASRLPSAQYICCRESPDLESMVRMSHVGSVQIDFSFEAFDETSITAQPETDWDLRNSILLSYRRRHFWGCWRIRTVSDDPGACVVCVQSDGWLLYGIFSWHELPPAMEKSDLLPSQVSAILQKLPVRTAARCPPWYHTVELSEHNLGGDSDGVTAIIQETNLAMNEAGAAHGACIDSVFAIHSATALTKYSERGESPAMPKTGGDGNTGSIYAGSPRLIIRQWLYTLYTQVQDRGISNTEHREYHS</sequence>
<dbReference type="PANTHER" id="PTHR10622:SF12">
    <property type="entry name" value="HET DOMAIN-CONTAINING PROTEIN"/>
    <property type="match status" value="1"/>
</dbReference>
<protein>
    <submittedName>
        <fullName evidence="3">Uncharacterized protein</fullName>
    </submittedName>
</protein>
<evidence type="ECO:0000259" key="1">
    <source>
        <dbReference type="Pfam" id="PF06985"/>
    </source>
</evidence>
<dbReference type="STRING" id="363999.A0A439DBK6"/>
<dbReference type="EMBL" id="RYZI01000070">
    <property type="protein sequence ID" value="RWA11748.1"/>
    <property type="molecule type" value="Genomic_DNA"/>
</dbReference>
<organism evidence="3 4">
    <name type="scientific">Xylaria grammica</name>
    <dbReference type="NCBI Taxonomy" id="363999"/>
    <lineage>
        <taxon>Eukaryota</taxon>
        <taxon>Fungi</taxon>
        <taxon>Dikarya</taxon>
        <taxon>Ascomycota</taxon>
        <taxon>Pezizomycotina</taxon>
        <taxon>Sordariomycetes</taxon>
        <taxon>Xylariomycetidae</taxon>
        <taxon>Xylariales</taxon>
        <taxon>Xylariaceae</taxon>
        <taxon>Xylaria</taxon>
    </lineage>
</organism>
<gene>
    <name evidence="3" type="ORF">EKO27_g3358</name>
</gene>
<dbReference type="InterPro" id="IPR010730">
    <property type="entry name" value="HET"/>
</dbReference>
<keyword evidence="4" id="KW-1185">Reference proteome</keyword>
<dbReference type="Proteomes" id="UP000286045">
    <property type="component" value="Unassembled WGS sequence"/>
</dbReference>
<reference evidence="3 4" key="1">
    <citation type="submission" date="2018-12" db="EMBL/GenBank/DDBJ databases">
        <title>Draft genome sequence of Xylaria grammica IHI A82.</title>
        <authorList>
            <person name="Buettner E."/>
            <person name="Kellner H."/>
        </authorList>
    </citation>
    <scope>NUCLEOTIDE SEQUENCE [LARGE SCALE GENOMIC DNA]</scope>
    <source>
        <strain evidence="3 4">IHI A82</strain>
    </source>
</reference>
<evidence type="ECO:0000313" key="4">
    <source>
        <dbReference type="Proteomes" id="UP000286045"/>
    </source>
</evidence>
<comment type="caution">
    <text evidence="3">The sequence shown here is derived from an EMBL/GenBank/DDBJ whole genome shotgun (WGS) entry which is preliminary data.</text>
</comment>
<dbReference type="Pfam" id="PF06985">
    <property type="entry name" value="HET"/>
    <property type="match status" value="1"/>
</dbReference>
<accession>A0A439DBK6</accession>
<evidence type="ECO:0000313" key="3">
    <source>
        <dbReference type="EMBL" id="RWA11748.1"/>
    </source>
</evidence>
<dbReference type="Pfam" id="PF26640">
    <property type="entry name" value="DUF8212"/>
    <property type="match status" value="1"/>
</dbReference>
<dbReference type="PANTHER" id="PTHR10622">
    <property type="entry name" value="HET DOMAIN-CONTAINING PROTEIN"/>
    <property type="match status" value="1"/>
</dbReference>
<feature type="domain" description="DUF8212" evidence="2">
    <location>
        <begin position="259"/>
        <end position="296"/>
    </location>
</feature>
<evidence type="ECO:0000259" key="2">
    <source>
        <dbReference type="Pfam" id="PF26640"/>
    </source>
</evidence>
<feature type="domain" description="Heterokaryon incompatibility" evidence="1">
    <location>
        <begin position="21"/>
        <end position="172"/>
    </location>
</feature>
<name>A0A439DBK6_9PEZI</name>
<dbReference type="AlphaFoldDB" id="A0A439DBK6"/>
<proteinExistence type="predicted"/>
<dbReference type="InterPro" id="IPR058525">
    <property type="entry name" value="DUF8212"/>
</dbReference>